<dbReference type="SMART" id="SM00518">
    <property type="entry name" value="AP2Ec"/>
    <property type="match status" value="1"/>
</dbReference>
<dbReference type="GO" id="GO:0008081">
    <property type="term" value="F:phosphoric diester hydrolase activity"/>
    <property type="evidence" value="ECO:0007669"/>
    <property type="project" value="TreeGrafter"/>
</dbReference>
<comment type="caution">
    <text evidence="2">The sequence shown here is derived from an EMBL/GenBank/DDBJ whole genome shotgun (WGS) entry which is preliminary data.</text>
</comment>
<feature type="domain" description="Xylose isomerase-like TIM barrel" evidence="1">
    <location>
        <begin position="26"/>
        <end position="264"/>
    </location>
</feature>
<dbReference type="GO" id="GO:0008270">
    <property type="term" value="F:zinc ion binding"/>
    <property type="evidence" value="ECO:0007669"/>
    <property type="project" value="InterPro"/>
</dbReference>
<dbReference type="Pfam" id="PF01261">
    <property type="entry name" value="AP_endonuc_2"/>
    <property type="match status" value="1"/>
</dbReference>
<gene>
    <name evidence="2" type="ORF">H9729_03605</name>
</gene>
<evidence type="ECO:0000313" key="3">
    <source>
        <dbReference type="Proteomes" id="UP000886750"/>
    </source>
</evidence>
<dbReference type="AlphaFoldDB" id="A0A9D2CS30"/>
<dbReference type="EMBL" id="DXCQ01000028">
    <property type="protein sequence ID" value="HIY96750.1"/>
    <property type="molecule type" value="Genomic_DNA"/>
</dbReference>
<dbReference type="InterPro" id="IPR036237">
    <property type="entry name" value="Xyl_isomerase-like_sf"/>
</dbReference>
<sequence length="287" mass="32401">MIRFGPSGNSESFYAQGYSHTEQSAKFVKDMGLDCFEYSFGRGVRMSEAKAISIGEAFREQGVEISVHAPYYINFANPSDESAQNSYNYVLDSGRALKLMGGKRCVFHTATQGKMDREAAVALAEDRLKVLRDYIYMNALQDLYFCPETMGKIAQIGTLDEVVRFCKIDPVFLPAIDFGHLNAREQGSLKSVEDYKTRLEYMIAELGYERVKHFHVHFSKIQYSAKGEVRHLTFEDTLYGPEFEPLADALVALKLEPFIVSESAGTQAEDALSMKEAYFHALHARKD</sequence>
<evidence type="ECO:0000313" key="2">
    <source>
        <dbReference type="EMBL" id="HIY96750.1"/>
    </source>
</evidence>
<dbReference type="GO" id="GO:0003677">
    <property type="term" value="F:DNA binding"/>
    <property type="evidence" value="ECO:0007669"/>
    <property type="project" value="InterPro"/>
</dbReference>
<dbReference type="PANTHER" id="PTHR21445:SF0">
    <property type="entry name" value="APURINIC-APYRIMIDINIC ENDONUCLEASE"/>
    <property type="match status" value="1"/>
</dbReference>
<dbReference type="PANTHER" id="PTHR21445">
    <property type="entry name" value="ENDONUCLEASE IV ENDODEOXYRIBONUCLEASE IV"/>
    <property type="match status" value="1"/>
</dbReference>
<dbReference type="InterPro" id="IPR001719">
    <property type="entry name" value="AP_endonuc_2"/>
</dbReference>
<dbReference type="GO" id="GO:0006284">
    <property type="term" value="P:base-excision repair"/>
    <property type="evidence" value="ECO:0007669"/>
    <property type="project" value="TreeGrafter"/>
</dbReference>
<reference evidence="2" key="2">
    <citation type="submission" date="2021-04" db="EMBL/GenBank/DDBJ databases">
        <authorList>
            <person name="Gilroy R."/>
        </authorList>
    </citation>
    <scope>NUCLEOTIDE SEQUENCE</scope>
    <source>
        <strain evidence="2">1345</strain>
    </source>
</reference>
<proteinExistence type="predicted"/>
<name>A0A9D2CS30_9FIRM</name>
<dbReference type="GO" id="GO:0003906">
    <property type="term" value="F:DNA-(apurinic or apyrimidinic site) endonuclease activity"/>
    <property type="evidence" value="ECO:0007669"/>
    <property type="project" value="TreeGrafter"/>
</dbReference>
<evidence type="ECO:0000259" key="1">
    <source>
        <dbReference type="Pfam" id="PF01261"/>
    </source>
</evidence>
<dbReference type="Proteomes" id="UP000886750">
    <property type="component" value="Unassembled WGS sequence"/>
</dbReference>
<protein>
    <submittedName>
        <fullName evidence="2">TIM barrel protein</fullName>
    </submittedName>
</protein>
<reference evidence="2" key="1">
    <citation type="journal article" date="2021" name="PeerJ">
        <title>Extensive microbial diversity within the chicken gut microbiome revealed by metagenomics and culture.</title>
        <authorList>
            <person name="Gilroy R."/>
            <person name="Ravi A."/>
            <person name="Getino M."/>
            <person name="Pursley I."/>
            <person name="Horton D.L."/>
            <person name="Alikhan N.F."/>
            <person name="Baker D."/>
            <person name="Gharbi K."/>
            <person name="Hall N."/>
            <person name="Watson M."/>
            <person name="Adriaenssens E.M."/>
            <person name="Foster-Nyarko E."/>
            <person name="Jarju S."/>
            <person name="Secka A."/>
            <person name="Antonio M."/>
            <person name="Oren A."/>
            <person name="Chaudhuri R.R."/>
            <person name="La Ragione R."/>
            <person name="Hildebrand F."/>
            <person name="Pallen M.J."/>
        </authorList>
    </citation>
    <scope>NUCLEOTIDE SEQUENCE</scope>
    <source>
        <strain evidence="2">1345</strain>
    </source>
</reference>
<dbReference type="InterPro" id="IPR013022">
    <property type="entry name" value="Xyl_isomerase-like_TIM-brl"/>
</dbReference>
<dbReference type="SUPFAM" id="SSF51658">
    <property type="entry name" value="Xylose isomerase-like"/>
    <property type="match status" value="1"/>
</dbReference>
<dbReference type="Gene3D" id="3.20.20.150">
    <property type="entry name" value="Divalent-metal-dependent TIM barrel enzymes"/>
    <property type="match status" value="1"/>
</dbReference>
<accession>A0A9D2CS30</accession>
<organism evidence="2 3">
    <name type="scientific">Candidatus Borkfalkia excrementigallinarum</name>
    <dbReference type="NCBI Taxonomy" id="2838506"/>
    <lineage>
        <taxon>Bacteria</taxon>
        <taxon>Bacillati</taxon>
        <taxon>Bacillota</taxon>
        <taxon>Clostridia</taxon>
        <taxon>Christensenellales</taxon>
        <taxon>Christensenellaceae</taxon>
        <taxon>Candidatus Borkfalkia</taxon>
    </lineage>
</organism>